<sequence length="207" mass="24117">MSENPPVKKVPIVEKSDSAKLIESAWKLTRESDPRKNKELWKEVLCRAYPDLLTADDKKKNELIEHHLRHLYLLYLINKNRMESLFKDGSVLLAGDPRLHKLAWMGIFLERYGAYTPFDDCFDAIKLLYDGKEKFRKRVTNAHPREAEERRARATQERAQARSKGFFALVFGTAPAKPLENNKETQLQPISKIKGAIWQILRAWGLW</sequence>
<accession>A0A4P9WIW9</accession>
<keyword evidence="2" id="KW-1185">Reference proteome</keyword>
<dbReference type="AlphaFoldDB" id="A0A4P9WIW9"/>
<protein>
    <submittedName>
        <fullName evidence="1">Uncharacterized protein</fullName>
    </submittedName>
</protein>
<proteinExistence type="predicted"/>
<dbReference type="Proteomes" id="UP000269721">
    <property type="component" value="Unassembled WGS sequence"/>
</dbReference>
<evidence type="ECO:0000313" key="2">
    <source>
        <dbReference type="Proteomes" id="UP000269721"/>
    </source>
</evidence>
<reference evidence="2" key="1">
    <citation type="journal article" date="2018" name="Nat. Microbiol.">
        <title>Leveraging single-cell genomics to expand the fungal tree of life.</title>
        <authorList>
            <person name="Ahrendt S.R."/>
            <person name="Quandt C.A."/>
            <person name="Ciobanu D."/>
            <person name="Clum A."/>
            <person name="Salamov A."/>
            <person name="Andreopoulos B."/>
            <person name="Cheng J.F."/>
            <person name="Woyke T."/>
            <person name="Pelin A."/>
            <person name="Henrissat B."/>
            <person name="Reynolds N.K."/>
            <person name="Benny G.L."/>
            <person name="Smith M.E."/>
            <person name="James T.Y."/>
            <person name="Grigoriev I.V."/>
        </authorList>
    </citation>
    <scope>NUCLEOTIDE SEQUENCE [LARGE SCALE GENOMIC DNA]</scope>
</reference>
<dbReference type="EMBL" id="KZ994817">
    <property type="protein sequence ID" value="RKO91985.1"/>
    <property type="molecule type" value="Genomic_DNA"/>
</dbReference>
<organism evidence="1 2">
    <name type="scientific">Blyttiomyces helicus</name>
    <dbReference type="NCBI Taxonomy" id="388810"/>
    <lineage>
        <taxon>Eukaryota</taxon>
        <taxon>Fungi</taxon>
        <taxon>Fungi incertae sedis</taxon>
        <taxon>Chytridiomycota</taxon>
        <taxon>Chytridiomycota incertae sedis</taxon>
        <taxon>Chytridiomycetes</taxon>
        <taxon>Chytridiomycetes incertae sedis</taxon>
        <taxon>Blyttiomyces</taxon>
    </lineage>
</organism>
<name>A0A4P9WIW9_9FUNG</name>
<evidence type="ECO:0000313" key="1">
    <source>
        <dbReference type="EMBL" id="RKO91985.1"/>
    </source>
</evidence>
<gene>
    <name evidence="1" type="ORF">BDK51DRAFT_30600</name>
</gene>